<evidence type="ECO:0000313" key="2">
    <source>
        <dbReference type="Proteomes" id="UP000184304"/>
    </source>
</evidence>
<accession>A0A1L9N9M5</accession>
<protein>
    <submittedName>
        <fullName evidence="1">Uncharacterized protein</fullName>
    </submittedName>
</protein>
<dbReference type="EMBL" id="KV878198">
    <property type="protein sequence ID" value="OJI85862.1"/>
    <property type="molecule type" value="Genomic_DNA"/>
</dbReference>
<organism evidence="1 2">
    <name type="scientific">Aspergillus tubingensis (strain CBS 134.48)</name>
    <dbReference type="NCBI Taxonomy" id="767770"/>
    <lineage>
        <taxon>Eukaryota</taxon>
        <taxon>Fungi</taxon>
        <taxon>Dikarya</taxon>
        <taxon>Ascomycota</taxon>
        <taxon>Pezizomycotina</taxon>
        <taxon>Eurotiomycetes</taxon>
        <taxon>Eurotiomycetidae</taxon>
        <taxon>Eurotiales</taxon>
        <taxon>Aspergillaceae</taxon>
        <taxon>Aspergillus</taxon>
        <taxon>Aspergillus subgen. Circumdati</taxon>
    </lineage>
</organism>
<name>A0A1L9N9M5_ASPTC</name>
<dbReference type="VEuPathDB" id="FungiDB:ASPTUDRAFT_600666"/>
<dbReference type="Proteomes" id="UP000184304">
    <property type="component" value="Unassembled WGS sequence"/>
</dbReference>
<proteinExistence type="predicted"/>
<dbReference type="AlphaFoldDB" id="A0A1L9N9M5"/>
<gene>
    <name evidence="1" type="ORF">ASPTUDRAFT_600666</name>
</gene>
<sequence>MKKKKMMMMMTPSSTCQPTTRPTLSCLFFSYLPLGGGLATRGVRGSRPSKRAICMSVMYTISQIPPSHTHTLLLPPMSILLIGPQIFLHYPHSFTHSFAPVPWARYSAFFWHMQFLVPTRRSRYGWDTPSHSHTLQPISIITNSGRMAAD</sequence>
<keyword evidence="2" id="KW-1185">Reference proteome</keyword>
<reference evidence="2" key="1">
    <citation type="journal article" date="2017" name="Genome Biol.">
        <title>Comparative genomics reveals high biological diversity and specific adaptations in the industrially and medically important fungal genus Aspergillus.</title>
        <authorList>
            <person name="de Vries R.P."/>
            <person name="Riley R."/>
            <person name="Wiebenga A."/>
            <person name="Aguilar-Osorio G."/>
            <person name="Amillis S."/>
            <person name="Uchima C.A."/>
            <person name="Anderluh G."/>
            <person name="Asadollahi M."/>
            <person name="Askin M."/>
            <person name="Barry K."/>
            <person name="Battaglia E."/>
            <person name="Bayram O."/>
            <person name="Benocci T."/>
            <person name="Braus-Stromeyer S.A."/>
            <person name="Caldana C."/>
            <person name="Canovas D."/>
            <person name="Cerqueira G.C."/>
            <person name="Chen F."/>
            <person name="Chen W."/>
            <person name="Choi C."/>
            <person name="Clum A."/>
            <person name="Dos Santos R.A."/>
            <person name="Damasio A.R."/>
            <person name="Diallinas G."/>
            <person name="Emri T."/>
            <person name="Fekete E."/>
            <person name="Flipphi M."/>
            <person name="Freyberg S."/>
            <person name="Gallo A."/>
            <person name="Gournas C."/>
            <person name="Habgood R."/>
            <person name="Hainaut M."/>
            <person name="Harispe M.L."/>
            <person name="Henrissat B."/>
            <person name="Hilden K.S."/>
            <person name="Hope R."/>
            <person name="Hossain A."/>
            <person name="Karabika E."/>
            <person name="Karaffa L."/>
            <person name="Karanyi Z."/>
            <person name="Krasevec N."/>
            <person name="Kuo A."/>
            <person name="Kusch H."/>
            <person name="LaButti K."/>
            <person name="Lagendijk E.L."/>
            <person name="Lapidus A."/>
            <person name="Levasseur A."/>
            <person name="Lindquist E."/>
            <person name="Lipzen A."/>
            <person name="Logrieco A.F."/>
            <person name="MacCabe A."/>
            <person name="Maekelae M.R."/>
            <person name="Malavazi I."/>
            <person name="Melin P."/>
            <person name="Meyer V."/>
            <person name="Mielnichuk N."/>
            <person name="Miskei M."/>
            <person name="Molnar A.P."/>
            <person name="Mule G."/>
            <person name="Ngan C.Y."/>
            <person name="Orejas M."/>
            <person name="Orosz E."/>
            <person name="Ouedraogo J.P."/>
            <person name="Overkamp K.M."/>
            <person name="Park H.-S."/>
            <person name="Perrone G."/>
            <person name="Piumi F."/>
            <person name="Punt P.J."/>
            <person name="Ram A.F."/>
            <person name="Ramon A."/>
            <person name="Rauscher S."/>
            <person name="Record E."/>
            <person name="Riano-Pachon D.M."/>
            <person name="Robert V."/>
            <person name="Roehrig J."/>
            <person name="Ruller R."/>
            <person name="Salamov A."/>
            <person name="Salih N.S."/>
            <person name="Samson R.A."/>
            <person name="Sandor E."/>
            <person name="Sanguinetti M."/>
            <person name="Schuetze T."/>
            <person name="Sepcic K."/>
            <person name="Shelest E."/>
            <person name="Sherlock G."/>
            <person name="Sophianopoulou V."/>
            <person name="Squina F.M."/>
            <person name="Sun H."/>
            <person name="Susca A."/>
            <person name="Todd R.B."/>
            <person name="Tsang A."/>
            <person name="Unkles S.E."/>
            <person name="van de Wiele N."/>
            <person name="van Rossen-Uffink D."/>
            <person name="Oliveira J.V."/>
            <person name="Vesth T.C."/>
            <person name="Visser J."/>
            <person name="Yu J.-H."/>
            <person name="Zhou M."/>
            <person name="Andersen M.R."/>
            <person name="Archer D.B."/>
            <person name="Baker S.E."/>
            <person name="Benoit I."/>
            <person name="Brakhage A.A."/>
            <person name="Braus G.H."/>
            <person name="Fischer R."/>
            <person name="Frisvad J.C."/>
            <person name="Goldman G.H."/>
            <person name="Houbraken J."/>
            <person name="Oakley B."/>
            <person name="Pocsi I."/>
            <person name="Scazzocchio C."/>
            <person name="Seiboth B."/>
            <person name="vanKuyk P.A."/>
            <person name="Wortman J."/>
            <person name="Dyer P.S."/>
            <person name="Grigoriev I.V."/>
        </authorList>
    </citation>
    <scope>NUCLEOTIDE SEQUENCE [LARGE SCALE GENOMIC DNA]</scope>
    <source>
        <strain evidence="2">CBS 134.48</strain>
    </source>
</reference>
<evidence type="ECO:0000313" key="1">
    <source>
        <dbReference type="EMBL" id="OJI85862.1"/>
    </source>
</evidence>